<accession>A0A0F9FGR7</accession>
<feature type="domain" description="Ketopantoate reductase C-terminal" evidence="6">
    <location>
        <begin position="188"/>
        <end position="305"/>
    </location>
</feature>
<proteinExistence type="inferred from homology"/>
<dbReference type="Pfam" id="PF08546">
    <property type="entry name" value="ApbA_C"/>
    <property type="match status" value="1"/>
</dbReference>
<sequence length="310" mass="34289">MTIRPQNKDKVIAVLGPGAVGGLLASLFWKNNFNVICVGTEKSVKIIKEKGLNIESAMFGNFIAKPNALLDLDKKVDILFITTKATDLLEALKRINSSKLENTAIFPLLNGIEHMKILKEKFGENIIAGAISIEVFREDIYRIIHSSPFIRIKMAHNGNLPSEIIEKIANLLISMGIAIEVLDSELKVLWEKLVFVNALACTTAASNKPIGWVRENMEWRKKLEGCVSEAIDVSKKEGANFEYDIVTAMNLLDSLPTTMCTSMQRDVVNGKIPELEAIPGAIIRAGKKYNLPCPTIESLKNDIKAKLTQV</sequence>
<organism evidence="7">
    <name type="scientific">marine sediment metagenome</name>
    <dbReference type="NCBI Taxonomy" id="412755"/>
    <lineage>
        <taxon>unclassified sequences</taxon>
        <taxon>metagenomes</taxon>
        <taxon>ecological metagenomes</taxon>
    </lineage>
</organism>
<keyword evidence="4" id="KW-1133">Transmembrane helix</keyword>
<feature type="transmembrane region" description="Helical" evidence="4">
    <location>
        <begin position="12"/>
        <end position="29"/>
    </location>
</feature>
<dbReference type="Gene3D" id="3.40.50.720">
    <property type="entry name" value="NAD(P)-binding Rossmann-like Domain"/>
    <property type="match status" value="1"/>
</dbReference>
<dbReference type="Pfam" id="PF02558">
    <property type="entry name" value="ApbA"/>
    <property type="match status" value="1"/>
</dbReference>
<evidence type="ECO:0000256" key="2">
    <source>
        <dbReference type="ARBA" id="ARBA00022857"/>
    </source>
</evidence>
<dbReference type="PANTHER" id="PTHR21708">
    <property type="entry name" value="PROBABLE 2-DEHYDROPANTOATE 2-REDUCTASE"/>
    <property type="match status" value="1"/>
</dbReference>
<reference evidence="7" key="1">
    <citation type="journal article" date="2015" name="Nature">
        <title>Complex archaea that bridge the gap between prokaryotes and eukaryotes.</title>
        <authorList>
            <person name="Spang A."/>
            <person name="Saw J.H."/>
            <person name="Jorgensen S.L."/>
            <person name="Zaremba-Niedzwiedzka K."/>
            <person name="Martijn J."/>
            <person name="Lind A.E."/>
            <person name="van Eijk R."/>
            <person name="Schleper C."/>
            <person name="Guy L."/>
            <person name="Ettema T.J."/>
        </authorList>
    </citation>
    <scope>NUCLEOTIDE SEQUENCE</scope>
</reference>
<dbReference type="PANTHER" id="PTHR21708:SF26">
    <property type="entry name" value="2-DEHYDROPANTOATE 2-REDUCTASE"/>
    <property type="match status" value="1"/>
</dbReference>
<evidence type="ECO:0000313" key="7">
    <source>
        <dbReference type="EMBL" id="KKL85463.1"/>
    </source>
</evidence>
<dbReference type="InterPro" id="IPR013752">
    <property type="entry name" value="KPA_reductase"/>
</dbReference>
<comment type="caution">
    <text evidence="7">The sequence shown here is derived from an EMBL/GenBank/DDBJ whole genome shotgun (WGS) entry which is preliminary data.</text>
</comment>
<dbReference type="InterPro" id="IPR013332">
    <property type="entry name" value="KPR_N"/>
</dbReference>
<evidence type="ECO:0000256" key="3">
    <source>
        <dbReference type="ARBA" id="ARBA00023002"/>
    </source>
</evidence>
<evidence type="ECO:0008006" key="8">
    <source>
        <dbReference type="Google" id="ProtNLM"/>
    </source>
</evidence>
<keyword evidence="4" id="KW-0472">Membrane</keyword>
<dbReference type="AlphaFoldDB" id="A0A0F9FGR7"/>
<dbReference type="GO" id="GO:0015940">
    <property type="term" value="P:pantothenate biosynthetic process"/>
    <property type="evidence" value="ECO:0007669"/>
    <property type="project" value="InterPro"/>
</dbReference>
<dbReference type="NCBIfam" id="TIGR00745">
    <property type="entry name" value="apbA_panE"/>
    <property type="match status" value="1"/>
</dbReference>
<evidence type="ECO:0000256" key="4">
    <source>
        <dbReference type="SAM" id="Phobius"/>
    </source>
</evidence>
<gene>
    <name evidence="7" type="ORF">LCGC14_1954500</name>
</gene>
<dbReference type="InterPro" id="IPR013328">
    <property type="entry name" value="6PGD_dom2"/>
</dbReference>
<dbReference type="InterPro" id="IPR008927">
    <property type="entry name" value="6-PGluconate_DH-like_C_sf"/>
</dbReference>
<dbReference type="InterPro" id="IPR036291">
    <property type="entry name" value="NAD(P)-bd_dom_sf"/>
</dbReference>
<keyword evidence="4" id="KW-0812">Transmembrane</keyword>
<evidence type="ECO:0000259" key="6">
    <source>
        <dbReference type="Pfam" id="PF08546"/>
    </source>
</evidence>
<dbReference type="SUPFAM" id="SSF48179">
    <property type="entry name" value="6-phosphogluconate dehydrogenase C-terminal domain-like"/>
    <property type="match status" value="1"/>
</dbReference>
<keyword evidence="2" id="KW-0521">NADP</keyword>
<evidence type="ECO:0000256" key="1">
    <source>
        <dbReference type="ARBA" id="ARBA00007870"/>
    </source>
</evidence>
<dbReference type="InterPro" id="IPR003710">
    <property type="entry name" value="ApbA"/>
</dbReference>
<evidence type="ECO:0000259" key="5">
    <source>
        <dbReference type="Pfam" id="PF02558"/>
    </source>
</evidence>
<dbReference type="GO" id="GO:0005737">
    <property type="term" value="C:cytoplasm"/>
    <property type="evidence" value="ECO:0007669"/>
    <property type="project" value="TreeGrafter"/>
</dbReference>
<dbReference type="SUPFAM" id="SSF51735">
    <property type="entry name" value="NAD(P)-binding Rossmann-fold domains"/>
    <property type="match status" value="1"/>
</dbReference>
<dbReference type="InterPro" id="IPR051402">
    <property type="entry name" value="KPR-Related"/>
</dbReference>
<name>A0A0F9FGR7_9ZZZZ</name>
<protein>
    <recommendedName>
        <fullName evidence="8">2-dehydropantoate 2-reductase</fullName>
    </recommendedName>
</protein>
<dbReference type="EMBL" id="LAZR01021399">
    <property type="protein sequence ID" value="KKL85463.1"/>
    <property type="molecule type" value="Genomic_DNA"/>
</dbReference>
<keyword evidence="3" id="KW-0560">Oxidoreductase</keyword>
<comment type="similarity">
    <text evidence="1">Belongs to the ketopantoate reductase family.</text>
</comment>
<dbReference type="GO" id="GO:0008677">
    <property type="term" value="F:2-dehydropantoate 2-reductase activity"/>
    <property type="evidence" value="ECO:0007669"/>
    <property type="project" value="InterPro"/>
</dbReference>
<dbReference type="Gene3D" id="1.10.1040.10">
    <property type="entry name" value="N-(1-d-carboxylethyl)-l-norvaline Dehydrogenase, domain 2"/>
    <property type="match status" value="1"/>
</dbReference>
<feature type="domain" description="Ketopantoate reductase N-terminal" evidence="5">
    <location>
        <begin position="12"/>
        <end position="147"/>
    </location>
</feature>